<feature type="region of interest" description="Disordered" evidence="2">
    <location>
        <begin position="478"/>
        <end position="828"/>
    </location>
</feature>
<evidence type="ECO:0000256" key="2">
    <source>
        <dbReference type="SAM" id="MobiDB-lite"/>
    </source>
</evidence>
<evidence type="ECO:0000313" key="3">
    <source>
        <dbReference type="EMBL" id="KAL3770698.1"/>
    </source>
</evidence>
<feature type="compositionally biased region" description="Low complexity" evidence="2">
    <location>
        <begin position="498"/>
        <end position="511"/>
    </location>
</feature>
<feature type="coiled-coil region" evidence="1">
    <location>
        <begin position="1431"/>
        <end position="1472"/>
    </location>
</feature>
<comment type="caution">
    <text evidence="3">The sequence shown here is derived from an EMBL/GenBank/DDBJ whole genome shotgun (WGS) entry which is preliminary data.</text>
</comment>
<accession>A0ABD3N3Q9</accession>
<feature type="compositionally biased region" description="Acidic residues" evidence="2">
    <location>
        <begin position="272"/>
        <end position="282"/>
    </location>
</feature>
<feature type="compositionally biased region" description="Basic and acidic residues" evidence="2">
    <location>
        <begin position="1"/>
        <end position="32"/>
    </location>
</feature>
<feature type="region of interest" description="Disordered" evidence="2">
    <location>
        <begin position="140"/>
        <end position="166"/>
    </location>
</feature>
<keyword evidence="4" id="KW-1185">Reference proteome</keyword>
<feature type="compositionally biased region" description="Low complexity" evidence="2">
    <location>
        <begin position="1208"/>
        <end position="1218"/>
    </location>
</feature>
<keyword evidence="1" id="KW-0175">Coiled coil</keyword>
<feature type="compositionally biased region" description="Polar residues" evidence="2">
    <location>
        <begin position="1237"/>
        <end position="1255"/>
    </location>
</feature>
<dbReference type="EMBL" id="JALLPJ020001303">
    <property type="protein sequence ID" value="KAL3770698.1"/>
    <property type="molecule type" value="Genomic_DNA"/>
</dbReference>
<feature type="compositionally biased region" description="Basic residues" evidence="2">
    <location>
        <begin position="83"/>
        <end position="97"/>
    </location>
</feature>
<feature type="compositionally biased region" description="Basic residues" evidence="2">
    <location>
        <begin position="630"/>
        <end position="639"/>
    </location>
</feature>
<evidence type="ECO:0000313" key="4">
    <source>
        <dbReference type="Proteomes" id="UP001530400"/>
    </source>
</evidence>
<name>A0ABD3N3Q9_9STRA</name>
<feature type="compositionally biased region" description="Low complexity" evidence="2">
    <location>
        <begin position="800"/>
        <end position="815"/>
    </location>
</feature>
<gene>
    <name evidence="3" type="ORF">ACHAWO_010363</name>
</gene>
<feature type="region of interest" description="Disordered" evidence="2">
    <location>
        <begin position="77"/>
        <end position="101"/>
    </location>
</feature>
<feature type="region of interest" description="Disordered" evidence="2">
    <location>
        <begin position="840"/>
        <end position="864"/>
    </location>
</feature>
<evidence type="ECO:0008006" key="5">
    <source>
        <dbReference type="Google" id="ProtNLM"/>
    </source>
</evidence>
<feature type="compositionally biased region" description="Low complexity" evidence="2">
    <location>
        <begin position="141"/>
        <end position="157"/>
    </location>
</feature>
<feature type="region of interest" description="Disordered" evidence="2">
    <location>
        <begin position="1"/>
        <end position="61"/>
    </location>
</feature>
<organism evidence="3 4">
    <name type="scientific">Cyclotella atomus</name>
    <dbReference type="NCBI Taxonomy" id="382360"/>
    <lineage>
        <taxon>Eukaryota</taxon>
        <taxon>Sar</taxon>
        <taxon>Stramenopiles</taxon>
        <taxon>Ochrophyta</taxon>
        <taxon>Bacillariophyta</taxon>
        <taxon>Coscinodiscophyceae</taxon>
        <taxon>Thalassiosirophycidae</taxon>
        <taxon>Stephanodiscales</taxon>
        <taxon>Stephanodiscaceae</taxon>
        <taxon>Cyclotella</taxon>
    </lineage>
</organism>
<feature type="region of interest" description="Disordered" evidence="2">
    <location>
        <begin position="265"/>
        <end position="300"/>
    </location>
</feature>
<feature type="region of interest" description="Disordered" evidence="2">
    <location>
        <begin position="1208"/>
        <end position="1265"/>
    </location>
</feature>
<proteinExistence type="predicted"/>
<dbReference type="Proteomes" id="UP001530400">
    <property type="component" value="Unassembled WGS sequence"/>
</dbReference>
<reference evidence="3 4" key="1">
    <citation type="submission" date="2024-10" db="EMBL/GenBank/DDBJ databases">
        <title>Updated reference genomes for cyclostephanoid diatoms.</title>
        <authorList>
            <person name="Roberts W.R."/>
            <person name="Alverson A.J."/>
        </authorList>
    </citation>
    <scope>NUCLEOTIDE SEQUENCE [LARGE SCALE GENOMIC DNA]</scope>
    <source>
        <strain evidence="3 4">AJA010-31</strain>
    </source>
</reference>
<feature type="compositionally biased region" description="Polar residues" evidence="2">
    <location>
        <begin position="659"/>
        <end position="673"/>
    </location>
</feature>
<feature type="compositionally biased region" description="Polar residues" evidence="2">
    <location>
        <begin position="611"/>
        <end position="625"/>
    </location>
</feature>
<feature type="compositionally biased region" description="Polar residues" evidence="2">
    <location>
        <begin position="789"/>
        <end position="799"/>
    </location>
</feature>
<evidence type="ECO:0000256" key="1">
    <source>
        <dbReference type="SAM" id="Coils"/>
    </source>
</evidence>
<sequence length="1722" mass="186565">MPTRATNEENVHSNLREGRVRWDEATASKPDRQSFTPSAGSRAAATPDPSRDGAKKFSSTKKKFEKNAVAAYHFEGVPNTPWSKKKNHHAKYQHGHSRSIGERELLNQNPEDTMNLGGGTASLAYIHGDLNASILSTASGASNTSNMSEASSAASSSDVMNQTSLSDTHELSTSNFILSTKVRGIVRERARSLGFGDAKKHIAGMGRYDESAAEFAEAKQKISEEKTAEELGYEEKISGQERSMTLPDLTLGDLDDLLANADDERKKKNAEVDNEVEGDEMLEFSSHQRGTPGKKNLSLAEDSTASSLGLDDVLAAEGEVNETGDLSLGLSSIKSVDNNGEQQSFTESTASQNYLDQILNDKDEENEESEPKDNTTTQCAANQLANATPNTNTTPNLINSTIRQSPSFLSGKKKALPWRKSMGEGDLAKIRALTASLKKSNLDKMRMSLPAVAKPAVMEMSVAANGGVKESTRALFPAGQKPIEKETVQSPQRPPKSPSKSPRPAADSPARNTRNSKKSPNPSDEMMEFTSHQRNTPGKKRKDLAMLDESTTDSSLGLDAILANISTDTEKSAIEETGNVSLGLGSPKQSPKPPRSPSRKSSVASPMDSPARNTRSAKKSPSPSVDSPARHTRSAKKSKSPSPADSPARNTRSAKKSPAETSPARSLFNSPLSPSVFRQLGSPAPTSPLHIQTGDGPFSGRKRNYSPSTDARKPSKKRPSLEGSLSEPSDEISLSKEFPFLSQQSGKSPADKSPLEKAVTMPEATATMGTNTMEFNQLMQDIDALPDKSTLSEGSNADMSSSGLSSFSGDDSISSAKQVRNKRRETADLNELALILGGNRADATSSEAEDENVTPPPAKLHTPRAGSIIKTPKSILNSTNKRSGARSNKKNVMFGSPELALYNIGSPSASFTPMHPKVQSRNETEDVEQTTELEGDITQMIAKASDPALMEPIDESRIEAEFPSDASAIGLDSSRQLAVGERTEELETNIYLLVNISGDESEFSLPSISEDSANTLSNVKRMADKSADSSMDIEETVNFTAIVNGHQAFANTEATQTVALEGNMASLLDAADADTSAARKDNSQTMEIEGTWAPLYNADSSAENKDNSQTMDLEGTVASLLDKVADVSGCQEMSFKQSRKSLPPAKPTAAQESNFTYSTLTIPIDSGLEALVGATSSQSVEEKSSDLLAEPTCTIPLDANLQELLDGASSAGSENNGSIEFSRQRISGDDDTVSELGMNTSQEFSNNSEVQSSLDKITEEEPAEPVDMELEELVEYDVESMALDDQQDAMLNSLAVASRNAIGPIKRETEDVLNQVCTDIESQISMIGVDADYASIIERKQDAMRVLQQNVRSKDENTRNKVKKFLQAVHASTLSEWDSWLTQVTSLYNDQLLETAVGEMEQYSLAISDKTSDINYNREQVALPMLLRSANIAAKRNYERQQAEMHQLDAEVAQLEADLKEAGQKLEALSKRNEAVGGISKSAEESQSVSGEMRSKRKAADSAFYKFFSAEKLHNWIITSSNDSFIGIVFNGSASEMSLHLSFWITESFNTAFDCKIGPLPRSVHTLIGKKQIRYHPAVSGFLSSKMNQLCQDLKEKTRIDSASKISPLIQFVEHRVARIDHAAKEFDSILSQCKNSFLQPSETCKDGFDFHAYITSKSQDARVQVTLTLSECYPFAPIGVRLHSTDTSFDTESLTRQLQKIIKPGFGALTKAIDAVNSMLV</sequence>
<feature type="compositionally biased region" description="Polar residues" evidence="2">
    <location>
        <begin position="767"/>
        <end position="779"/>
    </location>
</feature>
<protein>
    <recommendedName>
        <fullName evidence="5">Spc7 kinetochore protein domain-containing protein</fullName>
    </recommendedName>
</protein>